<evidence type="ECO:0000313" key="1">
    <source>
        <dbReference type="EMBL" id="CAK0904659.1"/>
    </source>
</evidence>
<name>A0ABN9Y1D2_9DINO</name>
<reference evidence="1" key="1">
    <citation type="submission" date="2023-10" db="EMBL/GenBank/DDBJ databases">
        <authorList>
            <person name="Chen Y."/>
            <person name="Shah S."/>
            <person name="Dougan E. K."/>
            <person name="Thang M."/>
            <person name="Chan C."/>
        </authorList>
    </citation>
    <scope>NUCLEOTIDE SEQUENCE [LARGE SCALE GENOMIC DNA]</scope>
</reference>
<feature type="non-terminal residue" evidence="1">
    <location>
        <position position="287"/>
    </location>
</feature>
<dbReference type="Proteomes" id="UP001189429">
    <property type="component" value="Unassembled WGS sequence"/>
</dbReference>
<feature type="non-terminal residue" evidence="1">
    <location>
        <position position="1"/>
    </location>
</feature>
<evidence type="ECO:0000313" key="2">
    <source>
        <dbReference type="Proteomes" id="UP001189429"/>
    </source>
</evidence>
<evidence type="ECO:0008006" key="3">
    <source>
        <dbReference type="Google" id="ProtNLM"/>
    </source>
</evidence>
<keyword evidence="2" id="KW-1185">Reference proteome</keyword>
<proteinExistence type="predicted"/>
<sequence>NVLDNWWSPLLGDSWALLVRRREFSDHPLEMNVAEPAAPRHGKVGPAIFAIAFSGGQAPPPAMIHYRQPLLQFDDIILMAFDVRVVRAVDFAGELQPQEAQGLIWRNLRRSPTTSADAPLVRVDVIIPKHCAVHCADSDAQILDIISAMGSAYFWPMCTQMLALSKIRALVLSDAADDARIETLDHVAAIDPVGAASRLRWKPSTGGRPVAAPSATARALTATRKKAHKKPAAVDRRTDLAIRGGPGQEGREDMPFLMRHLASDTGLAILAKPGGRAFSRGECEHVP</sequence>
<accession>A0ABN9Y1D2</accession>
<dbReference type="EMBL" id="CAUYUJ010021437">
    <property type="protein sequence ID" value="CAK0904659.1"/>
    <property type="molecule type" value="Genomic_DNA"/>
</dbReference>
<organism evidence="1 2">
    <name type="scientific">Prorocentrum cordatum</name>
    <dbReference type="NCBI Taxonomy" id="2364126"/>
    <lineage>
        <taxon>Eukaryota</taxon>
        <taxon>Sar</taxon>
        <taxon>Alveolata</taxon>
        <taxon>Dinophyceae</taxon>
        <taxon>Prorocentrales</taxon>
        <taxon>Prorocentraceae</taxon>
        <taxon>Prorocentrum</taxon>
    </lineage>
</organism>
<gene>
    <name evidence="1" type="ORF">PCOR1329_LOCUS80612</name>
</gene>
<protein>
    <recommendedName>
        <fullName evidence="3">FACT complex subunit</fullName>
    </recommendedName>
</protein>
<comment type="caution">
    <text evidence="1">The sequence shown here is derived from an EMBL/GenBank/DDBJ whole genome shotgun (WGS) entry which is preliminary data.</text>
</comment>